<feature type="transmembrane region" description="Helical" evidence="1">
    <location>
        <begin position="25"/>
        <end position="46"/>
    </location>
</feature>
<gene>
    <name evidence="2" type="ORF">FB566_3909</name>
</gene>
<comment type="caution">
    <text evidence="2">The sequence shown here is derived from an EMBL/GenBank/DDBJ whole genome shotgun (WGS) entry which is preliminary data.</text>
</comment>
<dbReference type="InParanoid" id="A0A543B0K2"/>
<evidence type="ECO:0000313" key="2">
    <source>
        <dbReference type="EMBL" id="TQL78326.1"/>
    </source>
</evidence>
<evidence type="ECO:0000256" key="1">
    <source>
        <dbReference type="SAM" id="Phobius"/>
    </source>
</evidence>
<proteinExistence type="predicted"/>
<sequence length="84" mass="8839">MSTQLSHLDIHEVLSATAATSAGSIGRLAILLACVIAAVFVIRSLRMWWALISEVMSMVIHLGTVGLAALGLLFVVLLLLIGVV</sequence>
<dbReference type="RefSeq" id="WP_142042594.1">
    <property type="nucleotide sequence ID" value="NZ_JBHTGS010000004.1"/>
</dbReference>
<keyword evidence="3" id="KW-1185">Reference proteome</keyword>
<dbReference type="AlphaFoldDB" id="A0A543B0K2"/>
<reference evidence="2 3" key="1">
    <citation type="submission" date="2019-06" db="EMBL/GenBank/DDBJ databases">
        <title>Sequencing the genomes of 1000 actinobacteria strains.</title>
        <authorList>
            <person name="Klenk H.-P."/>
        </authorList>
    </citation>
    <scope>NUCLEOTIDE SEQUENCE [LARGE SCALE GENOMIC DNA]</scope>
    <source>
        <strain evidence="2 3">DSM 45928</strain>
    </source>
</reference>
<dbReference type="EMBL" id="VFOW01000001">
    <property type="protein sequence ID" value="TQL78326.1"/>
    <property type="molecule type" value="Genomic_DNA"/>
</dbReference>
<protein>
    <submittedName>
        <fullName evidence="2">Uncharacterized protein</fullName>
    </submittedName>
</protein>
<feature type="transmembrane region" description="Helical" evidence="1">
    <location>
        <begin position="58"/>
        <end position="81"/>
    </location>
</feature>
<name>A0A543B0K2_9ACTN</name>
<keyword evidence="1" id="KW-0472">Membrane</keyword>
<keyword evidence="1" id="KW-1133">Transmembrane helix</keyword>
<organism evidence="2 3">
    <name type="scientific">Stackebrandtia endophytica</name>
    <dbReference type="NCBI Taxonomy" id="1496996"/>
    <lineage>
        <taxon>Bacteria</taxon>
        <taxon>Bacillati</taxon>
        <taxon>Actinomycetota</taxon>
        <taxon>Actinomycetes</taxon>
        <taxon>Glycomycetales</taxon>
        <taxon>Glycomycetaceae</taxon>
        <taxon>Stackebrandtia</taxon>
    </lineage>
</organism>
<dbReference type="Proteomes" id="UP000317043">
    <property type="component" value="Unassembled WGS sequence"/>
</dbReference>
<evidence type="ECO:0000313" key="3">
    <source>
        <dbReference type="Proteomes" id="UP000317043"/>
    </source>
</evidence>
<accession>A0A543B0K2</accession>
<keyword evidence="1" id="KW-0812">Transmembrane</keyword>